<keyword evidence="11" id="KW-1185">Reference proteome</keyword>
<evidence type="ECO:0000256" key="1">
    <source>
        <dbReference type="ARBA" id="ARBA00022598"/>
    </source>
</evidence>
<dbReference type="SUPFAM" id="SSF52374">
    <property type="entry name" value="Nucleotidylyl transferase"/>
    <property type="match status" value="1"/>
</dbReference>
<feature type="domain" description="Glutamyl/glutaminyl-tRNA synthetase class Ib catalytic" evidence="9">
    <location>
        <begin position="12"/>
        <end position="255"/>
    </location>
</feature>
<keyword evidence="3 7" id="KW-0547">Nucleotide-binding</keyword>
<dbReference type="Gene3D" id="3.40.50.620">
    <property type="entry name" value="HUPs"/>
    <property type="match status" value="1"/>
</dbReference>
<keyword evidence="1 7" id="KW-0436">Ligase</keyword>
<dbReference type="FunFam" id="3.40.50.620:FF:000093">
    <property type="entry name" value="Glutamyl-Q tRNA(Asp) synthetase"/>
    <property type="match status" value="1"/>
</dbReference>
<feature type="binding site" evidence="7">
    <location>
        <position position="204"/>
    </location>
    <ligand>
        <name>L-glutamate</name>
        <dbReference type="ChEBI" id="CHEBI:29985"/>
    </ligand>
</feature>
<comment type="cofactor">
    <cofactor evidence="7">
        <name>Zn(2+)</name>
        <dbReference type="ChEBI" id="CHEBI:29105"/>
    </cofactor>
    <text evidence="7">Binds 1 zinc ion per subunit.</text>
</comment>
<feature type="binding site" evidence="7">
    <location>
        <position position="117"/>
    </location>
    <ligand>
        <name>Zn(2+)</name>
        <dbReference type="ChEBI" id="CHEBI:29105"/>
    </ligand>
</feature>
<organism evidence="10 11">
    <name type="scientific">Pelagibaculum spongiae</name>
    <dbReference type="NCBI Taxonomy" id="2080658"/>
    <lineage>
        <taxon>Bacteria</taxon>
        <taxon>Pseudomonadati</taxon>
        <taxon>Pseudomonadota</taxon>
        <taxon>Gammaproteobacteria</taxon>
        <taxon>Oceanospirillales</taxon>
        <taxon>Pelagibaculum</taxon>
    </lineage>
</organism>
<dbReference type="InterPro" id="IPR022380">
    <property type="entry name" value="Glu-Q_tRNA(Asp)_Synthase"/>
</dbReference>
<feature type="binding site" evidence="7">
    <location>
        <position position="48"/>
    </location>
    <ligand>
        <name>L-glutamate</name>
        <dbReference type="ChEBI" id="CHEBI:29985"/>
    </ligand>
</feature>
<dbReference type="EMBL" id="QDDL01000001">
    <property type="protein sequence ID" value="PVZ72626.1"/>
    <property type="molecule type" value="Genomic_DNA"/>
</dbReference>
<comment type="similarity">
    <text evidence="7">Belongs to the class-I aminoacyl-tRNA synthetase family. GluQ subfamily.</text>
</comment>
<dbReference type="EC" id="6.1.1.-" evidence="7"/>
<feature type="binding site" evidence="7">
    <location>
        <position position="186"/>
    </location>
    <ligand>
        <name>L-glutamate</name>
        <dbReference type="ChEBI" id="CHEBI:29985"/>
    </ligand>
</feature>
<evidence type="ECO:0000256" key="3">
    <source>
        <dbReference type="ARBA" id="ARBA00022741"/>
    </source>
</evidence>
<feature type="binding site" evidence="7">
    <location>
        <position position="121"/>
    </location>
    <ligand>
        <name>Zn(2+)</name>
        <dbReference type="ChEBI" id="CHEBI:29105"/>
    </ligand>
</feature>
<feature type="short sequence motif" description="'KMSKS' region" evidence="7">
    <location>
        <begin position="242"/>
        <end position="246"/>
    </location>
</feature>
<feature type="binding site" evidence="7">
    <location>
        <position position="104"/>
    </location>
    <ligand>
        <name>Zn(2+)</name>
        <dbReference type="ChEBI" id="CHEBI:29105"/>
    </ligand>
</feature>
<keyword evidence="4 7" id="KW-0862">Zinc</keyword>
<keyword evidence="5 7" id="KW-0067">ATP-binding</keyword>
<dbReference type="GO" id="GO:0005829">
    <property type="term" value="C:cytosol"/>
    <property type="evidence" value="ECO:0007669"/>
    <property type="project" value="TreeGrafter"/>
</dbReference>
<dbReference type="HAMAP" id="MF_01428">
    <property type="entry name" value="Glu_Q_tRNA_synth"/>
    <property type="match status" value="1"/>
</dbReference>
<dbReference type="Proteomes" id="UP000244906">
    <property type="component" value="Unassembled WGS sequence"/>
</dbReference>
<accession>A0A2V1H0T7</accession>
<name>A0A2V1H0T7_9GAMM</name>
<dbReference type="InterPro" id="IPR000924">
    <property type="entry name" value="Glu/Gln-tRNA-synth"/>
</dbReference>
<comment type="caution">
    <text evidence="10">The sequence shown here is derived from an EMBL/GenBank/DDBJ whole genome shotgun (WGS) entry which is preliminary data.</text>
</comment>
<evidence type="ECO:0000256" key="6">
    <source>
        <dbReference type="ARBA" id="ARBA00023146"/>
    </source>
</evidence>
<sequence>MTEQKTSPYIGRFAPTPSGPLHFGSLVAALGSWLQAKSQQGQWLVRIEDIDPPREAVGAAGVILQTLEDFGLHWDGSVSYQSQNQQRYLNRLQQLAAKDLLYLCQCTRKQLSGQHPYPGYCRERICRNPQQQTLALDSKQSTACSLRMCVSQQKIEFNDAVQGHQVWDGAQLGDFIIRRKDLLWSYQLAVVSDDIAEGITEVVRGLDLLDSTPWQIHLYQQLEVAAPKWAHLPLVLGNDGKKLSKQNLAPAINSQQRCQLLIKALQFLGQNPDKEICREGSVTNILQWATSHWNIQNIQPESTIIN</sequence>
<dbReference type="PANTHER" id="PTHR43311">
    <property type="entry name" value="GLUTAMATE--TRNA LIGASE"/>
    <property type="match status" value="1"/>
</dbReference>
<protein>
    <recommendedName>
        <fullName evidence="7">Glutamyl-Q tRNA(Asp) synthetase</fullName>
        <shortName evidence="7">Glu-Q-RSs</shortName>
        <ecNumber evidence="7">6.1.1.-</ecNumber>
    </recommendedName>
</protein>
<feature type="binding site" evidence="7">
    <location>
        <position position="245"/>
    </location>
    <ligand>
        <name>ATP</name>
        <dbReference type="ChEBI" id="CHEBI:30616"/>
    </ligand>
</feature>
<dbReference type="NCBIfam" id="NF004314">
    <property type="entry name" value="PRK05710.1-3"/>
    <property type="match status" value="1"/>
</dbReference>
<keyword evidence="8" id="KW-0648">Protein biosynthesis</keyword>
<dbReference type="PANTHER" id="PTHR43311:SF1">
    <property type="entry name" value="GLUTAMYL-Q TRNA(ASP) SYNTHETASE"/>
    <property type="match status" value="1"/>
</dbReference>
<dbReference type="InterPro" id="IPR020058">
    <property type="entry name" value="Glu/Gln-tRNA-synth_Ib_cat-dom"/>
</dbReference>
<dbReference type="GO" id="GO:0006424">
    <property type="term" value="P:glutamyl-tRNA aminoacylation"/>
    <property type="evidence" value="ECO:0007669"/>
    <property type="project" value="InterPro"/>
</dbReference>
<dbReference type="PRINTS" id="PR00987">
    <property type="entry name" value="TRNASYNTHGLU"/>
</dbReference>
<feature type="short sequence motif" description="'HIGH' region" evidence="7">
    <location>
        <begin position="15"/>
        <end position="25"/>
    </location>
</feature>
<dbReference type="GO" id="GO:0004818">
    <property type="term" value="F:glutamate-tRNA ligase activity"/>
    <property type="evidence" value="ECO:0007669"/>
    <property type="project" value="TreeGrafter"/>
</dbReference>
<evidence type="ECO:0000256" key="7">
    <source>
        <dbReference type="HAMAP-Rule" id="MF_01428"/>
    </source>
</evidence>
<dbReference type="InterPro" id="IPR049940">
    <property type="entry name" value="GluQ/Sye"/>
</dbReference>
<feature type="binding site" evidence="7">
    <location>
        <position position="106"/>
    </location>
    <ligand>
        <name>Zn(2+)</name>
        <dbReference type="ChEBI" id="CHEBI:29105"/>
    </ligand>
</feature>
<feature type="binding site" evidence="7">
    <location>
        <begin position="12"/>
        <end position="16"/>
    </location>
    <ligand>
        <name>L-glutamate</name>
        <dbReference type="ChEBI" id="CHEBI:29985"/>
    </ligand>
</feature>
<dbReference type="AlphaFoldDB" id="A0A2V1H0T7"/>
<evidence type="ECO:0000256" key="8">
    <source>
        <dbReference type="RuleBase" id="RU363037"/>
    </source>
</evidence>
<keyword evidence="6 7" id="KW-0030">Aminoacyl-tRNA synthetase</keyword>
<dbReference type="InterPro" id="IPR014729">
    <property type="entry name" value="Rossmann-like_a/b/a_fold"/>
</dbReference>
<dbReference type="OrthoDB" id="9807503at2"/>
<evidence type="ECO:0000259" key="9">
    <source>
        <dbReference type="Pfam" id="PF00749"/>
    </source>
</evidence>
<dbReference type="Pfam" id="PF00749">
    <property type="entry name" value="tRNA-synt_1c"/>
    <property type="match status" value="1"/>
</dbReference>
<comment type="function">
    <text evidence="7">Catalyzes the tRNA-independent activation of glutamate in presence of ATP and the subsequent transfer of glutamate onto a tRNA(Asp). Glutamate is transferred on the 2-amino-5-(4,5-dihydroxy-2-cyclopenten-1-yl) moiety of the queuosine in the wobble position of the QUC anticodon.</text>
</comment>
<evidence type="ECO:0000256" key="4">
    <source>
        <dbReference type="ARBA" id="ARBA00022833"/>
    </source>
</evidence>
<reference evidence="10 11" key="1">
    <citation type="submission" date="2018-04" db="EMBL/GenBank/DDBJ databases">
        <title>Thalassorhabdus spongiae gen. nov., sp. nov., isolated from a marine sponge in South-West Iceland.</title>
        <authorList>
            <person name="Knobloch S."/>
            <person name="Daussin A."/>
            <person name="Johannsson R."/>
            <person name="Marteinsson V.T."/>
        </authorList>
    </citation>
    <scope>NUCLEOTIDE SEQUENCE [LARGE SCALE GENOMIC DNA]</scope>
    <source>
        <strain evidence="10 11">Hp12</strain>
    </source>
</reference>
<evidence type="ECO:0000256" key="2">
    <source>
        <dbReference type="ARBA" id="ARBA00022723"/>
    </source>
</evidence>
<dbReference type="NCBIfam" id="TIGR03838">
    <property type="entry name" value="queuosine_YadB"/>
    <property type="match status" value="1"/>
</dbReference>
<evidence type="ECO:0000313" key="10">
    <source>
        <dbReference type="EMBL" id="PVZ72626.1"/>
    </source>
</evidence>
<keyword evidence="2 7" id="KW-0479">Metal-binding</keyword>
<evidence type="ECO:0000313" key="11">
    <source>
        <dbReference type="Proteomes" id="UP000244906"/>
    </source>
</evidence>
<dbReference type="GO" id="GO:0008270">
    <property type="term" value="F:zinc ion binding"/>
    <property type="evidence" value="ECO:0007669"/>
    <property type="project" value="UniProtKB-UniRule"/>
</dbReference>
<evidence type="ECO:0000256" key="5">
    <source>
        <dbReference type="ARBA" id="ARBA00022840"/>
    </source>
</evidence>
<dbReference type="GO" id="GO:0006400">
    <property type="term" value="P:tRNA modification"/>
    <property type="evidence" value="ECO:0007669"/>
    <property type="project" value="InterPro"/>
</dbReference>
<dbReference type="GO" id="GO:0005524">
    <property type="term" value="F:ATP binding"/>
    <property type="evidence" value="ECO:0007669"/>
    <property type="project" value="UniProtKB-KW"/>
</dbReference>
<gene>
    <name evidence="7" type="primary">gluQ</name>
    <name evidence="10" type="ORF">DC094_04660</name>
</gene>
<proteinExistence type="inferred from homology"/>